<gene>
    <name evidence="3" type="ORF">I4J89_39600</name>
</gene>
<keyword evidence="4" id="KW-1185">Reference proteome</keyword>
<dbReference type="GO" id="GO:0003824">
    <property type="term" value="F:catalytic activity"/>
    <property type="evidence" value="ECO:0007669"/>
    <property type="project" value="InterPro"/>
</dbReference>
<accession>A0A931G172</accession>
<proteinExistence type="predicted"/>
<dbReference type="Proteomes" id="UP000598146">
    <property type="component" value="Unassembled WGS sequence"/>
</dbReference>
<sequence>MAWAGDWAARLAGDGCRWCAHGRPDEIDFGLRIFTGQVTDAYFARRAFVRGYAIVVWRGRHVVEPMDLTVGEADQYNREVILVARAIRDCFRPAKMNFLTMGNWEPHLHTHVTARYPDDIGDGGPLPATTPPLLDETQFRADAAAVRTLL</sequence>
<feature type="short sequence motif" description="Histidine triad motif" evidence="1">
    <location>
        <begin position="107"/>
        <end position="111"/>
    </location>
</feature>
<dbReference type="RefSeq" id="WP_196419342.1">
    <property type="nucleotide sequence ID" value="NZ_JADQTO010000028.1"/>
</dbReference>
<dbReference type="AlphaFoldDB" id="A0A931G172"/>
<organism evidence="3 4">
    <name type="scientific">Actinoplanes aureus</name>
    <dbReference type="NCBI Taxonomy" id="2792083"/>
    <lineage>
        <taxon>Bacteria</taxon>
        <taxon>Bacillati</taxon>
        <taxon>Actinomycetota</taxon>
        <taxon>Actinomycetes</taxon>
        <taxon>Micromonosporales</taxon>
        <taxon>Micromonosporaceae</taxon>
        <taxon>Actinoplanes</taxon>
    </lineage>
</organism>
<dbReference type="SUPFAM" id="SSF54197">
    <property type="entry name" value="HIT-like"/>
    <property type="match status" value="1"/>
</dbReference>
<dbReference type="InterPro" id="IPR036265">
    <property type="entry name" value="HIT-like_sf"/>
</dbReference>
<evidence type="ECO:0000313" key="3">
    <source>
        <dbReference type="EMBL" id="MBG0567568.1"/>
    </source>
</evidence>
<comment type="caution">
    <text evidence="3">The sequence shown here is derived from an EMBL/GenBank/DDBJ whole genome shotgun (WGS) entry which is preliminary data.</text>
</comment>
<name>A0A931G172_9ACTN</name>
<dbReference type="EMBL" id="JADQTO010000028">
    <property type="protein sequence ID" value="MBG0567568.1"/>
    <property type="molecule type" value="Genomic_DNA"/>
</dbReference>
<dbReference type="Gene3D" id="3.30.428.10">
    <property type="entry name" value="HIT-like"/>
    <property type="match status" value="1"/>
</dbReference>
<evidence type="ECO:0000256" key="1">
    <source>
        <dbReference type="PROSITE-ProRule" id="PRU00464"/>
    </source>
</evidence>
<feature type="domain" description="HIT" evidence="2">
    <location>
        <begin position="17"/>
        <end position="122"/>
    </location>
</feature>
<evidence type="ECO:0000259" key="2">
    <source>
        <dbReference type="PROSITE" id="PS51084"/>
    </source>
</evidence>
<evidence type="ECO:0000313" key="4">
    <source>
        <dbReference type="Proteomes" id="UP000598146"/>
    </source>
</evidence>
<dbReference type="Pfam" id="PF01230">
    <property type="entry name" value="HIT"/>
    <property type="match status" value="1"/>
</dbReference>
<dbReference type="PROSITE" id="PS51084">
    <property type="entry name" value="HIT_2"/>
    <property type="match status" value="1"/>
</dbReference>
<dbReference type="InterPro" id="IPR011146">
    <property type="entry name" value="HIT-like"/>
</dbReference>
<protein>
    <submittedName>
        <fullName evidence="3">HIT domain-containing protein</fullName>
    </submittedName>
</protein>
<reference evidence="3" key="1">
    <citation type="submission" date="2020-11" db="EMBL/GenBank/DDBJ databases">
        <title>Isolation and identification of active actinomycetes.</title>
        <authorList>
            <person name="Sun X."/>
        </authorList>
    </citation>
    <scope>NUCLEOTIDE SEQUENCE</scope>
    <source>
        <strain evidence="3">NEAU-A11</strain>
    </source>
</reference>